<keyword evidence="4 6" id="KW-1133">Transmembrane helix</keyword>
<name>A0ABP8CS97_9FLAO</name>
<feature type="transmembrane region" description="Helical" evidence="6">
    <location>
        <begin position="272"/>
        <end position="298"/>
    </location>
</feature>
<evidence type="ECO:0000259" key="7">
    <source>
        <dbReference type="Pfam" id="PF02687"/>
    </source>
</evidence>
<dbReference type="RefSeq" id="WP_215925240.1">
    <property type="nucleotide sequence ID" value="NZ_BAABCB010000015.1"/>
</dbReference>
<accession>A0ABP8CS97</accession>
<organism evidence="8 9">
    <name type="scientific">Winogradskyella damuponensis</name>
    <dbReference type="NCBI Taxonomy" id="943939"/>
    <lineage>
        <taxon>Bacteria</taxon>
        <taxon>Pseudomonadati</taxon>
        <taxon>Bacteroidota</taxon>
        <taxon>Flavobacteriia</taxon>
        <taxon>Flavobacteriales</taxon>
        <taxon>Flavobacteriaceae</taxon>
        <taxon>Winogradskyella</taxon>
    </lineage>
</organism>
<evidence type="ECO:0000256" key="2">
    <source>
        <dbReference type="ARBA" id="ARBA00022475"/>
    </source>
</evidence>
<gene>
    <name evidence="8" type="ORF">GCM10022292_14620</name>
</gene>
<feature type="domain" description="ABC3 transporter permease C-terminal" evidence="7">
    <location>
        <begin position="278"/>
        <end position="387"/>
    </location>
</feature>
<comment type="caution">
    <text evidence="8">The sequence shown here is derived from an EMBL/GenBank/DDBJ whole genome shotgun (WGS) entry which is preliminary data.</text>
</comment>
<evidence type="ECO:0000256" key="5">
    <source>
        <dbReference type="ARBA" id="ARBA00023136"/>
    </source>
</evidence>
<evidence type="ECO:0000256" key="1">
    <source>
        <dbReference type="ARBA" id="ARBA00004651"/>
    </source>
</evidence>
<evidence type="ECO:0000256" key="4">
    <source>
        <dbReference type="ARBA" id="ARBA00022989"/>
    </source>
</evidence>
<sequence>MLKKLQKKTLVKTQLFGYMLTLLIGVFIIVSTIQLFIDVKPLINEKTDVFNAKTAVISKQVSVFKSIDKQKIYFKPNELEELKAQPFVKNISVFNNANFKIKAFSNQSESIPLFQTDLFFESIPDDYLDVKSEDWQWNQTENFVPIVIPESYLTLYNFGFAESQGLPVLSKNTISQIAFNLKVSGNSNTEVYSSKIVGFSNKINSILVPEAFLSYANTKFGRADTSRISRVLVEFNNPSDENILRYFNDNNYDISKEKLEFSKLSFFFKSGLIFITGIALVIIALSIAFILLSFNLIIQKNKDVIVNLYTIGYTYQSIAKFYQIVISVTTVIAVVFGIAISYYIRSEYIKKFNTFFDFSESNNQIVIIGCVLAIILVSIYNVYIINNIKNTVTKTR</sequence>
<reference evidence="9" key="1">
    <citation type="journal article" date="2019" name="Int. J. Syst. Evol. Microbiol.">
        <title>The Global Catalogue of Microorganisms (GCM) 10K type strain sequencing project: providing services to taxonomists for standard genome sequencing and annotation.</title>
        <authorList>
            <consortium name="The Broad Institute Genomics Platform"/>
            <consortium name="The Broad Institute Genome Sequencing Center for Infectious Disease"/>
            <person name="Wu L."/>
            <person name="Ma J."/>
        </authorList>
    </citation>
    <scope>NUCLEOTIDE SEQUENCE [LARGE SCALE GENOMIC DNA]</scope>
    <source>
        <strain evidence="9">JCM 17633</strain>
    </source>
</reference>
<comment type="subcellular location">
    <subcellularLocation>
        <location evidence="1">Cell membrane</location>
        <topology evidence="1">Multi-pass membrane protein</topology>
    </subcellularLocation>
</comment>
<protein>
    <recommendedName>
        <fullName evidence="7">ABC3 transporter permease C-terminal domain-containing protein</fullName>
    </recommendedName>
</protein>
<keyword evidence="5 6" id="KW-0472">Membrane</keyword>
<dbReference type="Proteomes" id="UP001501682">
    <property type="component" value="Unassembled WGS sequence"/>
</dbReference>
<proteinExistence type="predicted"/>
<dbReference type="Pfam" id="PF02687">
    <property type="entry name" value="FtsX"/>
    <property type="match status" value="1"/>
</dbReference>
<evidence type="ECO:0000256" key="6">
    <source>
        <dbReference type="SAM" id="Phobius"/>
    </source>
</evidence>
<evidence type="ECO:0000313" key="8">
    <source>
        <dbReference type="EMBL" id="GAA4242815.1"/>
    </source>
</evidence>
<evidence type="ECO:0000256" key="3">
    <source>
        <dbReference type="ARBA" id="ARBA00022692"/>
    </source>
</evidence>
<feature type="transmembrane region" description="Helical" evidence="6">
    <location>
        <begin position="321"/>
        <end position="344"/>
    </location>
</feature>
<keyword evidence="3 6" id="KW-0812">Transmembrane</keyword>
<keyword evidence="2" id="KW-1003">Cell membrane</keyword>
<evidence type="ECO:0000313" key="9">
    <source>
        <dbReference type="Proteomes" id="UP001501682"/>
    </source>
</evidence>
<feature type="transmembrane region" description="Helical" evidence="6">
    <location>
        <begin position="365"/>
        <end position="385"/>
    </location>
</feature>
<keyword evidence="9" id="KW-1185">Reference proteome</keyword>
<dbReference type="InterPro" id="IPR003838">
    <property type="entry name" value="ABC3_permease_C"/>
</dbReference>
<dbReference type="EMBL" id="BAABCB010000015">
    <property type="protein sequence ID" value="GAA4242815.1"/>
    <property type="molecule type" value="Genomic_DNA"/>
</dbReference>
<feature type="transmembrane region" description="Helical" evidence="6">
    <location>
        <begin position="15"/>
        <end position="37"/>
    </location>
</feature>